<dbReference type="Proteomes" id="UP000007383">
    <property type="component" value="Chromosome"/>
</dbReference>
<name>H9UJF1_SPIAZ</name>
<dbReference type="KEGG" id="sfc:Spiaf_1585"/>
<dbReference type="AlphaFoldDB" id="H9UJF1"/>
<keyword evidence="2" id="KW-1185">Reference proteome</keyword>
<gene>
    <name evidence="1" type="ordered locus">Spiaf_1585</name>
</gene>
<dbReference type="RefSeq" id="WP_014455627.1">
    <property type="nucleotide sequence ID" value="NC_017098.1"/>
</dbReference>
<protein>
    <submittedName>
        <fullName evidence="1">Uncharacterized protein</fullName>
    </submittedName>
</protein>
<dbReference type="EMBL" id="CP003282">
    <property type="protein sequence ID" value="AFG37644.1"/>
    <property type="molecule type" value="Genomic_DNA"/>
</dbReference>
<dbReference type="PATRIC" id="fig|889378.3.peg.1575"/>
<evidence type="ECO:0000313" key="2">
    <source>
        <dbReference type="Proteomes" id="UP000007383"/>
    </source>
</evidence>
<dbReference type="HOGENOM" id="CLU_2425445_0_0_12"/>
<dbReference type="STRING" id="889378.Spiaf_1585"/>
<evidence type="ECO:0000313" key="1">
    <source>
        <dbReference type="EMBL" id="AFG37644.1"/>
    </source>
</evidence>
<organism evidence="1 2">
    <name type="scientific">Spirochaeta africana (strain ATCC 700263 / DSM 8902 / Z-7692)</name>
    <dbReference type="NCBI Taxonomy" id="889378"/>
    <lineage>
        <taxon>Bacteria</taxon>
        <taxon>Pseudomonadati</taxon>
        <taxon>Spirochaetota</taxon>
        <taxon>Spirochaetia</taxon>
        <taxon>Spirochaetales</taxon>
        <taxon>Spirochaetaceae</taxon>
        <taxon>Spirochaeta</taxon>
    </lineage>
</organism>
<reference evidence="2" key="1">
    <citation type="journal article" date="2013" name="Stand. Genomic Sci.">
        <title>Complete genome sequence of the halophilic bacterium Spirochaeta africana type strain (Z-7692(T)) from the alkaline Lake Magadi in the East African Rift.</title>
        <authorList>
            <person name="Liolos K."/>
            <person name="Abt B."/>
            <person name="Scheuner C."/>
            <person name="Teshima H."/>
            <person name="Held B."/>
            <person name="Lapidus A."/>
            <person name="Nolan M."/>
            <person name="Lucas S."/>
            <person name="Deshpande S."/>
            <person name="Cheng J.F."/>
            <person name="Tapia R."/>
            <person name="Goodwin L.A."/>
            <person name="Pitluck S."/>
            <person name="Pagani I."/>
            <person name="Ivanova N."/>
            <person name="Mavromatis K."/>
            <person name="Mikhailova N."/>
            <person name="Huntemann M."/>
            <person name="Pati A."/>
            <person name="Chen A."/>
            <person name="Palaniappan K."/>
            <person name="Land M."/>
            <person name="Rohde M."/>
            <person name="Tindall B.J."/>
            <person name="Detter J.C."/>
            <person name="Goker M."/>
            <person name="Bristow J."/>
            <person name="Eisen J.A."/>
            <person name="Markowitz V."/>
            <person name="Hugenholtz P."/>
            <person name="Woyke T."/>
            <person name="Klenk H.P."/>
            <person name="Kyrpides N.C."/>
        </authorList>
    </citation>
    <scope>NUCLEOTIDE SEQUENCE</scope>
    <source>
        <strain evidence="2">ATCC 700263 / DSM 8902 / Z-7692</strain>
    </source>
</reference>
<proteinExistence type="predicted"/>
<sequence>MDGNQHYAIERGTKRSVDPYRYIARSMLNLALKDLRGSTRWAQNSPQKIEQDAVRFFTDESRAEYLDAVCDLAGVDPARVRNKALQIIQGR</sequence>
<accession>H9UJF1</accession>